<keyword evidence="4" id="KW-1185">Reference proteome</keyword>
<evidence type="ECO:0000259" key="2">
    <source>
        <dbReference type="Pfam" id="PF13203"/>
    </source>
</evidence>
<dbReference type="HOGENOM" id="CLU_694047_0_0_0"/>
<dbReference type="CDD" id="cd00198">
    <property type="entry name" value="vWFA"/>
    <property type="match status" value="1"/>
</dbReference>
<reference evidence="3 4" key="2">
    <citation type="journal article" date="2011" name="J. Bacteriol.">
        <title>Genome Sequence of Kosmotoga olearia Strain TBF 19.5.1, a Thermophilic Bacterium with a Wide Growth Temperature Range, Isolated from the Troll B Oil Platform in the North Sea.</title>
        <authorList>
            <person name="Swithers K.S."/>
            <person name="Dipippo J.L."/>
            <person name="Bruce D.C."/>
            <person name="Detter C."/>
            <person name="Tapia R."/>
            <person name="Han S."/>
            <person name="Goodwin L.A."/>
            <person name="Han J."/>
            <person name="Woyke T."/>
            <person name="Pitluck S."/>
            <person name="Pennacchio L."/>
            <person name="Nolan M."/>
            <person name="Mikhailova N."/>
            <person name="Land M.L."/>
            <person name="Nesbo C.L."/>
            <person name="Gogarten J.P."/>
            <person name="Noll K.M."/>
        </authorList>
    </citation>
    <scope>NUCLEOTIDE SEQUENCE [LARGE SCALE GENOMIC DNA]</scope>
    <source>
        <strain evidence="4">ATCC BAA-1733 / DSM 21960 / TBF 19.5.1</strain>
    </source>
</reference>
<dbReference type="SUPFAM" id="SSF53300">
    <property type="entry name" value="vWA-like"/>
    <property type="match status" value="1"/>
</dbReference>
<dbReference type="Pfam" id="PF09967">
    <property type="entry name" value="DUF2201"/>
    <property type="match status" value="1"/>
</dbReference>
<feature type="domain" description="Putative metallopeptidase" evidence="2">
    <location>
        <begin position="9"/>
        <end position="151"/>
    </location>
</feature>
<evidence type="ECO:0008006" key="5">
    <source>
        <dbReference type="Google" id="ProtNLM"/>
    </source>
</evidence>
<dbReference type="RefSeq" id="WP_015868453.1">
    <property type="nucleotide sequence ID" value="NC_012785.1"/>
</dbReference>
<feature type="domain" description="VWA-like" evidence="1">
    <location>
        <begin position="269"/>
        <end position="376"/>
    </location>
</feature>
<dbReference type="eggNOG" id="COG3864">
    <property type="taxonomic scope" value="Bacteria"/>
</dbReference>
<evidence type="ECO:0000313" key="3">
    <source>
        <dbReference type="EMBL" id="ACR79795.1"/>
    </source>
</evidence>
<dbReference type="EMBL" id="CP001634">
    <property type="protein sequence ID" value="ACR79795.1"/>
    <property type="molecule type" value="Genomic_DNA"/>
</dbReference>
<proteinExistence type="predicted"/>
<dbReference type="InterPro" id="IPR036465">
    <property type="entry name" value="vWFA_dom_sf"/>
</dbReference>
<dbReference type="PANTHER" id="PTHR38730">
    <property type="entry name" value="SLL7028 PROTEIN"/>
    <property type="match status" value="1"/>
</dbReference>
<dbReference type="KEGG" id="kol:Kole_1093"/>
<dbReference type="Pfam" id="PF13203">
    <property type="entry name" value="DUF2201_N"/>
    <property type="match status" value="1"/>
</dbReference>
<dbReference type="Proteomes" id="UP000002382">
    <property type="component" value="Chromosome"/>
</dbReference>
<accession>C5CI16</accession>
<dbReference type="InterPro" id="IPR018698">
    <property type="entry name" value="VWA-like_dom"/>
</dbReference>
<dbReference type="STRING" id="521045.Kole_1093"/>
<sequence>MFRRDIVEEAVIELGRRSPFYNYLFLFIERVRSSTVRTFKLRVSSRGNLQLLYNPEVLRDKPLELVVALLEHEALHIVNGHILIPVKEKRDRLLWDLCMDAAINQFIPVLDAFSLPLDELLMEGCGTDNERMFIAPPAFLPNQTAEYYHDWAVEFMKKNKTIDLELIETNLEKTDSHEDFGNFELPKEFVQELLNNVVAETYRKAKDGLPEGLEHVVTLFLDRPILDWRTMIRRFFGSSVHVGRYRTPLRPNRRYDDQPGWRNDYAAKIVVVLDTSGSIIEDEFNAFFSEIDIVTRLTDSRIWLVQVDETVQSVMKYGKGMWKDLKLIGRGETDLQPAIDYAQENLRPEGIIVFTDGYTDLPLVKRKVLFVLSRQCNKEFVEEAKEVYGRSSVVVLR</sequence>
<gene>
    <name evidence="3" type="ordered locus">Kole_1093</name>
</gene>
<dbReference type="OrthoDB" id="40767at2"/>
<dbReference type="AlphaFoldDB" id="C5CI16"/>
<evidence type="ECO:0000313" key="4">
    <source>
        <dbReference type="Proteomes" id="UP000002382"/>
    </source>
</evidence>
<dbReference type="Gene3D" id="3.40.50.410">
    <property type="entry name" value="von Willebrand factor, type A domain"/>
    <property type="match status" value="1"/>
</dbReference>
<reference evidence="3 4" key="1">
    <citation type="submission" date="2009-06" db="EMBL/GenBank/DDBJ databases">
        <title>Complete sequence of Thermotogales bacterium TBF 19.5.1.</title>
        <authorList>
            <consortium name="US DOE Joint Genome Institute"/>
            <person name="Lucas S."/>
            <person name="Copeland A."/>
            <person name="Lapidus A."/>
            <person name="Glavina del Rio T."/>
            <person name="Tice H."/>
            <person name="Bruce D."/>
            <person name="Goodwin L."/>
            <person name="Pitluck S."/>
            <person name="Chertkov O."/>
            <person name="Brettin T."/>
            <person name="Detter J.C."/>
            <person name="Han C."/>
            <person name="Schmutz J."/>
            <person name="Larimer F."/>
            <person name="Land M."/>
            <person name="Hauser L."/>
            <person name="Kyrpides N."/>
            <person name="Ovchinnikova G."/>
            <person name="Noll K."/>
        </authorList>
    </citation>
    <scope>NUCLEOTIDE SEQUENCE [LARGE SCALE GENOMIC DNA]</scope>
    <source>
        <strain evidence="4">ATCC BAA-1733 / DSM 21960 / TBF 19.5.1</strain>
    </source>
</reference>
<dbReference type="InterPro" id="IPR025154">
    <property type="entry name" value="Put_metallopeptidase_dom"/>
</dbReference>
<dbReference type="PANTHER" id="PTHR38730:SF1">
    <property type="entry name" value="SLL7028 PROTEIN"/>
    <property type="match status" value="1"/>
</dbReference>
<evidence type="ECO:0000259" key="1">
    <source>
        <dbReference type="Pfam" id="PF09967"/>
    </source>
</evidence>
<protein>
    <recommendedName>
        <fullName evidence="5">VWA-like domain-containing protein</fullName>
    </recommendedName>
</protein>
<name>C5CI16_KOSOT</name>
<organism evidence="3 4">
    <name type="scientific">Kosmotoga olearia (strain ATCC BAA-1733 / DSM 21960 / TBF 19.5.1)</name>
    <dbReference type="NCBI Taxonomy" id="521045"/>
    <lineage>
        <taxon>Bacteria</taxon>
        <taxon>Thermotogati</taxon>
        <taxon>Thermotogota</taxon>
        <taxon>Thermotogae</taxon>
        <taxon>Kosmotogales</taxon>
        <taxon>Kosmotogaceae</taxon>
        <taxon>Kosmotoga</taxon>
    </lineage>
</organism>